<dbReference type="Proteomes" id="UP000429229">
    <property type="component" value="Unassembled WGS sequence"/>
</dbReference>
<reference evidence="2 3" key="1">
    <citation type="submission" date="2019-12" db="EMBL/GenBank/DDBJ databases">
        <title>Genomic-based taxomic classification of the family Erythrobacteraceae.</title>
        <authorList>
            <person name="Xu L."/>
        </authorList>
    </citation>
    <scope>NUCLEOTIDE SEQUENCE [LARGE SCALE GENOMIC DNA]</scope>
    <source>
        <strain evidence="2 3">LMG 29519</strain>
    </source>
</reference>
<keyword evidence="1" id="KW-0812">Transmembrane</keyword>
<keyword evidence="3" id="KW-1185">Reference proteome</keyword>
<dbReference type="RefSeq" id="WP_160616144.1">
    <property type="nucleotide sequence ID" value="NZ_WTYR01000001.1"/>
</dbReference>
<dbReference type="EMBL" id="WTYR01000001">
    <property type="protein sequence ID" value="MXP09452.1"/>
    <property type="molecule type" value="Genomic_DNA"/>
</dbReference>
<comment type="caution">
    <text evidence="2">The sequence shown here is derived from an EMBL/GenBank/DDBJ whole genome shotgun (WGS) entry which is preliminary data.</text>
</comment>
<dbReference type="AlphaFoldDB" id="A0A6I4U4S5"/>
<proteinExistence type="predicted"/>
<dbReference type="OrthoDB" id="9804637at2"/>
<dbReference type="InterPro" id="IPR009935">
    <property type="entry name" value="DUF1467"/>
</dbReference>
<feature type="transmembrane region" description="Helical" evidence="1">
    <location>
        <begin position="6"/>
        <end position="26"/>
    </location>
</feature>
<feature type="transmembrane region" description="Helical" evidence="1">
    <location>
        <begin position="53"/>
        <end position="72"/>
    </location>
</feature>
<protein>
    <submittedName>
        <fullName evidence="2">DUF1467 family protein</fullName>
    </submittedName>
</protein>
<accession>A0A6I4U4S5</accession>
<evidence type="ECO:0000313" key="2">
    <source>
        <dbReference type="EMBL" id="MXP09452.1"/>
    </source>
</evidence>
<name>A0A6I4U4S5_9SPHN</name>
<keyword evidence="1" id="KW-0472">Membrane</keyword>
<evidence type="ECO:0000313" key="3">
    <source>
        <dbReference type="Proteomes" id="UP000429229"/>
    </source>
</evidence>
<sequence length="91" mass="10401">MAITSVLAIFFLFWILGCFLILPFGFEPVPRDDPDFVEGQAESAPRHFRPWKVLLRGTILAIVLCALFYVNYVNGWITARDVDISRLVLDN</sequence>
<gene>
    <name evidence="2" type="ORF">GRI68_04605</name>
</gene>
<keyword evidence="1" id="KW-1133">Transmembrane helix</keyword>
<organism evidence="2 3">
    <name type="scientific">Alteriqipengyuania halimionae</name>
    <dbReference type="NCBI Taxonomy" id="1926630"/>
    <lineage>
        <taxon>Bacteria</taxon>
        <taxon>Pseudomonadati</taxon>
        <taxon>Pseudomonadota</taxon>
        <taxon>Alphaproteobacteria</taxon>
        <taxon>Sphingomonadales</taxon>
        <taxon>Erythrobacteraceae</taxon>
        <taxon>Alteriqipengyuania</taxon>
    </lineage>
</organism>
<dbReference type="Pfam" id="PF07330">
    <property type="entry name" value="DUF1467"/>
    <property type="match status" value="1"/>
</dbReference>
<evidence type="ECO:0000256" key="1">
    <source>
        <dbReference type="SAM" id="Phobius"/>
    </source>
</evidence>